<sequence length="190" mass="21236">MVVYAEADLDIVSVNLVPFHDHSYLTTLELPSVRLAGLLKRHRFTTDVSLSRVWCALYELFNTTGTSERSSQLPVLDSHIPISHTLKTSRISNLPLSTQAVYISCFYSVEDGNADVEGVVDVYILYGVPMIENCHISLFQSRVHLEKGILGEGKEVLGYHLLGLLILEGHPHVFGYCISSTHFLATKYSR</sequence>
<proteinExistence type="predicted"/>
<reference evidence="1" key="1">
    <citation type="journal article" date="2020" name="Stud. Mycol.">
        <title>101 Dothideomycetes genomes: a test case for predicting lifestyles and emergence of pathogens.</title>
        <authorList>
            <person name="Haridas S."/>
            <person name="Albert R."/>
            <person name="Binder M."/>
            <person name="Bloem J."/>
            <person name="Labutti K."/>
            <person name="Salamov A."/>
            <person name="Andreopoulos B."/>
            <person name="Baker S."/>
            <person name="Barry K."/>
            <person name="Bills G."/>
            <person name="Bluhm B."/>
            <person name="Cannon C."/>
            <person name="Castanera R."/>
            <person name="Culley D."/>
            <person name="Daum C."/>
            <person name="Ezra D."/>
            <person name="Gonzalez J."/>
            <person name="Henrissat B."/>
            <person name="Kuo A."/>
            <person name="Liang C."/>
            <person name="Lipzen A."/>
            <person name="Lutzoni F."/>
            <person name="Magnuson J."/>
            <person name="Mondo S."/>
            <person name="Nolan M."/>
            <person name="Ohm R."/>
            <person name="Pangilinan J."/>
            <person name="Park H.-J."/>
            <person name="Ramirez L."/>
            <person name="Alfaro M."/>
            <person name="Sun H."/>
            <person name="Tritt A."/>
            <person name="Yoshinaga Y."/>
            <person name="Zwiers L.-H."/>
            <person name="Turgeon B."/>
            <person name="Goodwin S."/>
            <person name="Spatafora J."/>
            <person name="Crous P."/>
            <person name="Grigoriev I."/>
        </authorList>
    </citation>
    <scope>NUCLEOTIDE SEQUENCE</scope>
    <source>
        <strain evidence="1">ATCC 200398</strain>
    </source>
</reference>
<gene>
    <name evidence="1" type="ORF">BDR25DRAFT_351802</name>
</gene>
<protein>
    <submittedName>
        <fullName evidence="1">Uncharacterized protein</fullName>
    </submittedName>
</protein>
<evidence type="ECO:0000313" key="1">
    <source>
        <dbReference type="EMBL" id="KAF2474247.1"/>
    </source>
</evidence>
<comment type="caution">
    <text evidence="1">The sequence shown here is derived from an EMBL/GenBank/DDBJ whole genome shotgun (WGS) entry which is preliminary data.</text>
</comment>
<keyword evidence="2" id="KW-1185">Reference proteome</keyword>
<name>A0ACB6R7E8_9PLEO</name>
<dbReference type="EMBL" id="MU003498">
    <property type="protein sequence ID" value="KAF2474247.1"/>
    <property type="molecule type" value="Genomic_DNA"/>
</dbReference>
<evidence type="ECO:0000313" key="2">
    <source>
        <dbReference type="Proteomes" id="UP000799755"/>
    </source>
</evidence>
<accession>A0ACB6R7E8</accession>
<dbReference type="Proteomes" id="UP000799755">
    <property type="component" value="Unassembled WGS sequence"/>
</dbReference>
<organism evidence="1 2">
    <name type="scientific">Lindgomyces ingoldianus</name>
    <dbReference type="NCBI Taxonomy" id="673940"/>
    <lineage>
        <taxon>Eukaryota</taxon>
        <taxon>Fungi</taxon>
        <taxon>Dikarya</taxon>
        <taxon>Ascomycota</taxon>
        <taxon>Pezizomycotina</taxon>
        <taxon>Dothideomycetes</taxon>
        <taxon>Pleosporomycetidae</taxon>
        <taxon>Pleosporales</taxon>
        <taxon>Lindgomycetaceae</taxon>
        <taxon>Lindgomyces</taxon>
    </lineage>
</organism>